<keyword evidence="1" id="KW-0812">Transmembrane</keyword>
<accession>A7RH07</accession>
<dbReference type="InterPro" id="IPR048789">
    <property type="entry name" value="CATSPERB_C"/>
</dbReference>
<dbReference type="InterPro" id="IPR048788">
    <property type="entry name" value="CATSPERB_2nd"/>
</dbReference>
<dbReference type="KEGG" id="nve:5521536"/>
<dbReference type="STRING" id="45351.A7RH07"/>
<evidence type="ECO:0000259" key="6">
    <source>
        <dbReference type="Pfam" id="PF22830"/>
    </source>
</evidence>
<evidence type="ECO:0000256" key="1">
    <source>
        <dbReference type="SAM" id="Phobius"/>
    </source>
</evidence>
<keyword evidence="1" id="KW-1133">Transmembrane helix</keyword>
<evidence type="ECO:0000259" key="4">
    <source>
        <dbReference type="Pfam" id="PF21541"/>
    </source>
</evidence>
<evidence type="ECO:0000259" key="3">
    <source>
        <dbReference type="Pfam" id="PF15149"/>
    </source>
</evidence>
<evidence type="ECO:0008006" key="9">
    <source>
        <dbReference type="Google" id="ProtNLM"/>
    </source>
</evidence>
<dbReference type="HOGENOM" id="CLU_012454_0_0_1"/>
<gene>
    <name evidence="7" type="ORF">NEMVEDRAFT_v1g197019</name>
</gene>
<dbReference type="Pfam" id="PF21541">
    <property type="entry name" value="CATSPERB_1st"/>
    <property type="match status" value="1"/>
</dbReference>
<feature type="signal peptide" evidence="2">
    <location>
        <begin position="1"/>
        <end position="22"/>
    </location>
</feature>
<dbReference type="EMBL" id="DS469510">
    <property type="protein sequence ID" value="EDO49139.1"/>
    <property type="molecule type" value="Genomic_DNA"/>
</dbReference>
<keyword evidence="2" id="KW-0732">Signal</keyword>
<dbReference type="InterPro" id="IPR028748">
    <property type="entry name" value="CATSPERB"/>
</dbReference>
<feature type="domain" description="Cation channel sperm-associated protein subunit beta C-terminal" evidence="3">
    <location>
        <begin position="851"/>
        <end position="1095"/>
    </location>
</feature>
<evidence type="ECO:0000313" key="8">
    <source>
        <dbReference type="Proteomes" id="UP000001593"/>
    </source>
</evidence>
<feature type="transmembrane region" description="Helical" evidence="1">
    <location>
        <begin position="1072"/>
        <end position="1091"/>
    </location>
</feature>
<dbReference type="Pfam" id="PF21548">
    <property type="entry name" value="CATSPERB_2nd"/>
    <property type="match status" value="1"/>
</dbReference>
<dbReference type="OMA" id="KEPFLEW"/>
<dbReference type="Pfam" id="PF22830">
    <property type="entry name" value="CATSPERB_head"/>
    <property type="match status" value="1"/>
</dbReference>
<dbReference type="InParanoid" id="A7RH07"/>
<dbReference type="Pfam" id="PF15149">
    <property type="entry name" value="CATSPERB_C"/>
    <property type="match status" value="1"/>
</dbReference>
<dbReference type="OrthoDB" id="2159869at2759"/>
<reference evidence="7 8" key="1">
    <citation type="journal article" date="2007" name="Science">
        <title>Sea anemone genome reveals ancestral eumetazoan gene repertoire and genomic organization.</title>
        <authorList>
            <person name="Putnam N.H."/>
            <person name="Srivastava M."/>
            <person name="Hellsten U."/>
            <person name="Dirks B."/>
            <person name="Chapman J."/>
            <person name="Salamov A."/>
            <person name="Terry A."/>
            <person name="Shapiro H."/>
            <person name="Lindquist E."/>
            <person name="Kapitonov V.V."/>
            <person name="Jurka J."/>
            <person name="Genikhovich G."/>
            <person name="Grigoriev I.V."/>
            <person name="Lucas S.M."/>
            <person name="Steele R.E."/>
            <person name="Finnerty J.R."/>
            <person name="Technau U."/>
            <person name="Martindale M.Q."/>
            <person name="Rokhsar D.S."/>
        </authorList>
    </citation>
    <scope>NUCLEOTIDE SEQUENCE [LARGE SCALE GENOMIC DNA]</scope>
    <source>
        <strain evidence="8">CH2 X CH6</strain>
    </source>
</reference>
<organism evidence="7 8">
    <name type="scientific">Nematostella vectensis</name>
    <name type="common">Starlet sea anemone</name>
    <dbReference type="NCBI Taxonomy" id="45351"/>
    <lineage>
        <taxon>Eukaryota</taxon>
        <taxon>Metazoa</taxon>
        <taxon>Cnidaria</taxon>
        <taxon>Anthozoa</taxon>
        <taxon>Hexacorallia</taxon>
        <taxon>Actiniaria</taxon>
        <taxon>Edwardsiidae</taxon>
        <taxon>Nematostella</taxon>
    </lineage>
</organism>
<dbReference type="eggNOG" id="ENOG502QZ5S">
    <property type="taxonomic scope" value="Eukaryota"/>
</dbReference>
<feature type="chain" id="PRO_5002711292" description="Cation channel sperm-associated protein subunit beta" evidence="2">
    <location>
        <begin position="23"/>
        <end position="1108"/>
    </location>
</feature>
<evidence type="ECO:0000259" key="5">
    <source>
        <dbReference type="Pfam" id="PF21548"/>
    </source>
</evidence>
<protein>
    <recommendedName>
        <fullName evidence="9">Cation channel sperm-associated protein subunit beta</fullName>
    </recommendedName>
</protein>
<dbReference type="GO" id="GO:0036128">
    <property type="term" value="C:CatSper complex"/>
    <property type="evidence" value="ECO:0000318"/>
    <property type="project" value="GO_Central"/>
</dbReference>
<dbReference type="GO" id="GO:0005929">
    <property type="term" value="C:cilium"/>
    <property type="evidence" value="ECO:0000318"/>
    <property type="project" value="GO_Central"/>
</dbReference>
<evidence type="ECO:0000256" key="2">
    <source>
        <dbReference type="SAM" id="SignalP"/>
    </source>
</evidence>
<keyword evidence="1" id="KW-0472">Membrane</keyword>
<sequence length="1108" mass="124492">MSSLSLLALSLITNLSLGMVKGSFLPYDFAKSGQIETVVFTAANRETESFGQLYLAGSRMEVFCQLRYRTIQDTNETRRELVDRFALNGMRPRITFSNMTRNSSFEFNEFVVDENGAYWKVNISKSEISQDNFSLDSSEAWQYYAELGKGLNLFESSGTLVVKELEPLLNLQFGDEVHGPISVISPPYGAVIRHSACSPGVSAIVPLLDTSIKQFSGCFLGVTYSYFTPSSMKWYNLLHLSASEPDLFSICKKPLFSECATLSILDFAVLKNQMIVITSQGMLVSQIFTEALEMARGQKVTFSRVSQVYPPLDKDMELGILQKDQVNFHYTAHCHDLFISKHEEVLCLVYNSLQSPSNGSVLLCSSSPFTTWTDMTPRSYRDKHLKVLGVGHDIQRDRVTLLVRDITKGDMRVEIFDSDTQKVSGPPFHVDPEDNATRIYVHPFDSVLFVYGSQVWKSLDGGNSFHQVSDLDSDDWVTSFSCDFYGETYSFTTRLGTIYTGKTGIHRVRPIKSGDSGPRLKGIVGSIVVEQARSVLTLHFHADNGELILQHNNFEITDSTNLPITSFSSMMLRILSETTMEFFPLCYSALSKCGNLFDPTHVGQVIHSSYGGSAIIARLKKSVHGSRFEGSVIAEVIEPFQELQDDVTNHPLSVSFHGENATLKLADAEWRAEDKGRTIILPNGLSFIVLDEINSTTVIAVSHFHWTRGKGLQETYTGWTLYDFSSSKLANTSWWLEEDVCRSVLISSREGDAQFIHLDSRDNLSLVVSVISKVLSGEWPSVRALPKLLIGNSKLFVVDSSYSLGHLNNSLNLFIKQRPQATGSSSLTVFIEESSLLCRSSSFTIAVHSGCPPSKMLHFIYPFTASEDALLASTVKDTLGVVRNKKLPYNYRPPSARGVGIPMTANVYHADPARPQYRDAFVVTRSTYRYKQCKGKAKRSHCGCTRATKVSSLVQHSDCIEVVYRLLFDEKLTPRFLVLREGREAETLTSPYYLEELNNRSDFEIVNSSNKTVLQQAVVMEQAKNSSIYFYGSGLFHFRAFAVQENYTFCDLEAEFLVFVDETPLPYPAKDIIRACTAMGFFTLLYVLYLWNFHFRHNIINELEETHK</sequence>
<dbReference type="Proteomes" id="UP000001593">
    <property type="component" value="Unassembled WGS sequence"/>
</dbReference>
<feature type="domain" description="CATSPERB head" evidence="6">
    <location>
        <begin position="570"/>
        <end position="736"/>
    </location>
</feature>
<keyword evidence="8" id="KW-1185">Reference proteome</keyword>
<evidence type="ECO:0000313" key="7">
    <source>
        <dbReference type="EMBL" id="EDO49139.1"/>
    </source>
</evidence>
<dbReference type="InterPro" id="IPR053903">
    <property type="entry name" value="CATSPERB_head"/>
</dbReference>
<proteinExistence type="predicted"/>
<dbReference type="AlphaFoldDB" id="A7RH07"/>
<name>A7RH07_NEMVE</name>
<feature type="domain" description="Cation channel sperm-associated auxiliary subunit beta N-terminal" evidence="4">
    <location>
        <begin position="50"/>
        <end position="161"/>
    </location>
</feature>
<dbReference type="PANTHER" id="PTHR14705:SF0">
    <property type="entry name" value="CATION CHANNEL SPERM-ASSOCIATED AUXILIARY SUBUNIT BETA"/>
    <property type="match status" value="1"/>
</dbReference>
<dbReference type="InterPro" id="IPR048786">
    <property type="entry name" value="CATSPERB_N"/>
</dbReference>
<feature type="domain" description="Cation channel sperm-associated auxiliary subunit beta 2nd" evidence="5">
    <location>
        <begin position="194"/>
        <end position="508"/>
    </location>
</feature>
<dbReference type="PANTHER" id="PTHR14705">
    <property type="entry name" value="CATION CHANNEL SPERM-ASSOCIATED PROTEIN SUBUNIT BETA"/>
    <property type="match status" value="1"/>
</dbReference>